<dbReference type="InterPro" id="IPR018154">
    <property type="entry name" value="TLV/ENV_coat_polyprotein"/>
</dbReference>
<organism evidence="1 2">
    <name type="scientific">Climacteris rufus</name>
    <name type="common">rufous treecreeper</name>
    <dbReference type="NCBI Taxonomy" id="47695"/>
    <lineage>
        <taxon>Eukaryota</taxon>
        <taxon>Metazoa</taxon>
        <taxon>Chordata</taxon>
        <taxon>Craniata</taxon>
        <taxon>Vertebrata</taxon>
        <taxon>Euteleostomi</taxon>
        <taxon>Archelosauria</taxon>
        <taxon>Archosauria</taxon>
        <taxon>Dinosauria</taxon>
        <taxon>Saurischia</taxon>
        <taxon>Theropoda</taxon>
        <taxon>Coelurosauria</taxon>
        <taxon>Aves</taxon>
        <taxon>Neognathae</taxon>
        <taxon>Neoaves</taxon>
        <taxon>Telluraves</taxon>
        <taxon>Australaves</taxon>
        <taxon>Passeriformes</taxon>
        <taxon>Climacteridae</taxon>
        <taxon>Climacteris</taxon>
    </lineage>
</organism>
<evidence type="ECO:0000313" key="1">
    <source>
        <dbReference type="EMBL" id="NWW81301.1"/>
    </source>
</evidence>
<feature type="non-terminal residue" evidence="1">
    <location>
        <position position="87"/>
    </location>
</feature>
<gene>
    <name evidence="1" type="primary">Env1_1</name>
    <name evidence="1" type="ORF">CLIRUF_R15408</name>
</gene>
<dbReference type="AlphaFoldDB" id="A0A7K6R5N2"/>
<sequence>TISPGNNSPAHLWEIIQASYQALNESHPNITNSCWLCYDVKPPYYEAIGFNSSYNLDNTQNPPQCKWGRKKKGLTMQQVQGKGFCVG</sequence>
<feature type="non-terminal residue" evidence="1">
    <location>
        <position position="1"/>
    </location>
</feature>
<keyword evidence="2" id="KW-1185">Reference proteome</keyword>
<accession>A0A7K6R5N2</accession>
<dbReference type="Pfam" id="PF00429">
    <property type="entry name" value="TLV_coat"/>
    <property type="match status" value="1"/>
</dbReference>
<comment type="caution">
    <text evidence="1">The sequence shown here is derived from an EMBL/GenBank/DDBJ whole genome shotgun (WGS) entry which is preliminary data.</text>
</comment>
<dbReference type="Proteomes" id="UP000580879">
    <property type="component" value="Unassembled WGS sequence"/>
</dbReference>
<dbReference type="OrthoDB" id="9306952at2759"/>
<protein>
    <submittedName>
        <fullName evidence="1">ENV1 protein</fullName>
    </submittedName>
</protein>
<name>A0A7K6R5N2_9PASS</name>
<evidence type="ECO:0000313" key="2">
    <source>
        <dbReference type="Proteomes" id="UP000580879"/>
    </source>
</evidence>
<proteinExistence type="predicted"/>
<reference evidence="1 2" key="1">
    <citation type="submission" date="2019-09" db="EMBL/GenBank/DDBJ databases">
        <title>Bird 10,000 Genomes (B10K) Project - Family phase.</title>
        <authorList>
            <person name="Zhang G."/>
        </authorList>
    </citation>
    <scope>NUCLEOTIDE SEQUENCE [LARGE SCALE GENOMIC DNA]</scope>
    <source>
        <strain evidence="1">B10K-DU-029-53</strain>
    </source>
</reference>
<dbReference type="EMBL" id="VZRZ01007518">
    <property type="protein sequence ID" value="NWW81301.1"/>
    <property type="molecule type" value="Genomic_DNA"/>
</dbReference>